<feature type="region of interest" description="Disordered" evidence="2">
    <location>
        <begin position="482"/>
        <end position="586"/>
    </location>
</feature>
<accession>A0A0P1BQN9</accession>
<evidence type="ECO:0000313" key="4">
    <source>
        <dbReference type="Proteomes" id="UP000054845"/>
    </source>
</evidence>
<reference evidence="4" key="1">
    <citation type="submission" date="2014-09" db="EMBL/GenBank/DDBJ databases">
        <authorList>
            <person name="Sharma Rahul"/>
            <person name="Thines Marco"/>
        </authorList>
    </citation>
    <scope>NUCLEOTIDE SEQUENCE [LARGE SCALE GENOMIC DNA]</scope>
</reference>
<evidence type="ECO:0000256" key="1">
    <source>
        <dbReference type="SAM" id="Coils"/>
    </source>
</evidence>
<keyword evidence="4" id="KW-1185">Reference proteome</keyword>
<feature type="compositionally biased region" description="Low complexity" evidence="2">
    <location>
        <begin position="1"/>
        <end position="21"/>
    </location>
</feature>
<proteinExistence type="predicted"/>
<feature type="region of interest" description="Disordered" evidence="2">
    <location>
        <begin position="831"/>
        <end position="930"/>
    </location>
</feature>
<feature type="compositionally biased region" description="Polar residues" evidence="2">
    <location>
        <begin position="884"/>
        <end position="900"/>
    </location>
</feature>
<dbReference type="Proteomes" id="UP000054845">
    <property type="component" value="Unassembled WGS sequence"/>
</dbReference>
<dbReference type="STRING" id="401625.A0A0P1BQN9"/>
<feature type="compositionally biased region" description="Basic and acidic residues" evidence="2">
    <location>
        <begin position="736"/>
        <end position="750"/>
    </location>
</feature>
<feature type="region of interest" description="Disordered" evidence="2">
    <location>
        <begin position="154"/>
        <end position="188"/>
    </location>
</feature>
<protein>
    <submittedName>
        <fullName evidence="3">Uncharacterized protein</fullName>
    </submittedName>
</protein>
<feature type="region of interest" description="Disordered" evidence="2">
    <location>
        <begin position="1"/>
        <end position="57"/>
    </location>
</feature>
<feature type="region of interest" description="Disordered" evidence="2">
    <location>
        <begin position="609"/>
        <end position="694"/>
    </location>
</feature>
<feature type="coiled-coil region" evidence="1">
    <location>
        <begin position="315"/>
        <end position="342"/>
    </location>
</feature>
<feature type="compositionally biased region" description="Low complexity" evidence="2">
    <location>
        <begin position="381"/>
        <end position="391"/>
    </location>
</feature>
<sequence>MSSSNGASPAASSTTLASAATNQLPTVRPIDGDTDLTNGDPSIISHHPQHASTVPQSSLATPVIMQQRKSSPLATSSIQKLGTADMLERRPSPLVPLDGVSASMPAAHSSHSKVIEAGREAAAGQTVTLSASNSTSSVGDTTMDLDDASISQLTHTSSAAPSPANGRNGGRRGTPQAEETMGSEARRSRRVLPARLLRVSSILAGGSKEDELGIGTPTKLDQAFLLPNLPMILSSSSVSSAYEHRFLNAGGEDFSFFSDPNVARSCRARESIETPEFKPWDEGAMLGKTRALRSEEDMSDAAYERRHRRGDKLEKRQRRLEKEALIRDRQKLKERIDQLRSADARLLMPILHARERHTESRAPTPPVEGSTVKTSANVGLSEGSSSATDTSSKLEHLRAELLGEALETLARYDTLLPELVTTAARATPPIAPAAAPMEKRSNKRPATEEASASAAEDDESTDSRSAAATAAALQYAKNKARTAAATAARQRKARERREAAAREAAGLPPLHPTDAASSSTASSATSSARVIKSTLKRLPSAASAATRPTISLSRRKSAPETSTAASRARTSQALARSVSAVRQNRASLPSLKKPAVYAVKNHFNIHARTSGGRFAPKSALSGAGKAAPLASTPKKVAAATKQLVRSAKSASTASPEPPKRSPRTARREVSTTSTSEERKASGSNRGIRGASGRFIEPPHSLLAYQQRQQANRTGPSLSELEAANKRPRRVKLILGPDKRAHGGDADEASHTKGKRRSFASRASGSKLTQAAVEALDEDGNSDVDVEVAPAFVPAALTLEQAQALMEAAMAEAGADDDDDGGEMQIDLASVMPPTSTTSAPSTDTASQAVSSTVQQIEDDQMQVDAKKDEPLDGEPNKAVEGQVSGDTIASSGENQTQNVLQVEMEASAPSEEIATPAVEAGSPDTPSARYVPGRTAQARARAAASIPARRNSSRVKAASAFGEKIPEQTNKREDFDVTWHAQTQSPGWLQDMVVERAEAQIGSREDSSDVESMQR</sequence>
<name>A0A0P1BQN9_9BASI</name>
<dbReference type="OrthoDB" id="2555515at2759"/>
<organism evidence="3 4">
    <name type="scientific">Ceraceosorus bombacis</name>
    <dbReference type="NCBI Taxonomy" id="401625"/>
    <lineage>
        <taxon>Eukaryota</taxon>
        <taxon>Fungi</taxon>
        <taxon>Dikarya</taxon>
        <taxon>Basidiomycota</taxon>
        <taxon>Ustilaginomycotina</taxon>
        <taxon>Exobasidiomycetes</taxon>
        <taxon>Ceraceosorales</taxon>
        <taxon>Ceraceosoraceae</taxon>
        <taxon>Ceraceosorus</taxon>
    </lineage>
</organism>
<feature type="compositionally biased region" description="Basic and acidic residues" evidence="2">
    <location>
        <begin position="665"/>
        <end position="680"/>
    </location>
</feature>
<feature type="compositionally biased region" description="Basic and acidic residues" evidence="2">
    <location>
        <begin position="864"/>
        <end position="877"/>
    </location>
</feature>
<feature type="compositionally biased region" description="Low complexity" evidence="2">
    <location>
        <begin position="559"/>
        <end position="577"/>
    </location>
</feature>
<feature type="compositionally biased region" description="Low complexity" evidence="2">
    <location>
        <begin position="515"/>
        <end position="528"/>
    </location>
</feature>
<evidence type="ECO:0000313" key="3">
    <source>
        <dbReference type="EMBL" id="CEH18364.1"/>
    </source>
</evidence>
<feature type="region of interest" description="Disordered" evidence="2">
    <location>
        <begin position="427"/>
        <end position="469"/>
    </location>
</feature>
<feature type="region of interest" description="Disordered" evidence="2">
    <location>
        <begin position="354"/>
        <end position="392"/>
    </location>
</feature>
<feature type="compositionally biased region" description="Low complexity" evidence="2">
    <location>
        <begin position="831"/>
        <end position="846"/>
    </location>
</feature>
<evidence type="ECO:0000256" key="2">
    <source>
        <dbReference type="SAM" id="MobiDB-lite"/>
    </source>
</evidence>
<dbReference type="EMBL" id="CCYA01000270">
    <property type="protein sequence ID" value="CEH18364.1"/>
    <property type="molecule type" value="Genomic_DNA"/>
</dbReference>
<feature type="region of interest" description="Disordered" evidence="2">
    <location>
        <begin position="707"/>
        <end position="766"/>
    </location>
</feature>
<keyword evidence="1" id="KW-0175">Coiled coil</keyword>
<dbReference type="AlphaFoldDB" id="A0A0P1BQN9"/>
<feature type="compositionally biased region" description="Polar residues" evidence="2">
    <location>
        <begin position="707"/>
        <end position="716"/>
    </location>
</feature>
<feature type="compositionally biased region" description="Low complexity" evidence="2">
    <location>
        <begin position="427"/>
        <end position="436"/>
    </location>
</feature>